<gene>
    <name evidence="13" type="ORF">LE_TR16319_c0_g1_i1_g.52303</name>
</gene>
<evidence type="ECO:0000256" key="3">
    <source>
        <dbReference type="ARBA" id="ARBA00022737"/>
    </source>
</evidence>
<dbReference type="CDD" id="cd00201">
    <property type="entry name" value="WW"/>
    <property type="match status" value="1"/>
</dbReference>
<dbReference type="AlphaFoldDB" id="A0A1J3GKM4"/>
<feature type="region of interest" description="Disordered" evidence="10">
    <location>
        <begin position="771"/>
        <end position="816"/>
    </location>
</feature>
<dbReference type="PANTHER" id="PTHR48025">
    <property type="entry name" value="OS02G0815200 PROTEIN"/>
    <property type="match status" value="1"/>
</dbReference>
<keyword evidence="3" id="KW-0677">Repeat</keyword>
<feature type="compositionally biased region" description="Low complexity" evidence="10">
    <location>
        <begin position="711"/>
        <end position="735"/>
    </location>
</feature>
<feature type="compositionally biased region" description="Basic and acidic residues" evidence="10">
    <location>
        <begin position="353"/>
        <end position="365"/>
    </location>
</feature>
<accession>A0A1J3GKM4</accession>
<evidence type="ECO:0000259" key="12">
    <source>
        <dbReference type="PROSITE" id="PS50102"/>
    </source>
</evidence>
<dbReference type="GO" id="GO:0005634">
    <property type="term" value="C:nucleus"/>
    <property type="evidence" value="ECO:0007669"/>
    <property type="project" value="UniProtKB-SubCell"/>
</dbReference>
<feature type="domain" description="RRM" evidence="12">
    <location>
        <begin position="275"/>
        <end position="355"/>
    </location>
</feature>
<dbReference type="SUPFAM" id="SSF54928">
    <property type="entry name" value="RNA-binding domain, RBD"/>
    <property type="match status" value="2"/>
</dbReference>
<evidence type="ECO:0000256" key="1">
    <source>
        <dbReference type="ARBA" id="ARBA00004123"/>
    </source>
</evidence>
<keyword evidence="2" id="KW-0217">Developmental protein</keyword>
<dbReference type="EMBL" id="GEVL01022577">
    <property type="protein sequence ID" value="JAU54764.1"/>
    <property type="molecule type" value="Transcribed_RNA"/>
</dbReference>
<feature type="compositionally biased region" description="Polar residues" evidence="10">
    <location>
        <begin position="457"/>
        <end position="479"/>
    </location>
</feature>
<dbReference type="SMART" id="SM00456">
    <property type="entry name" value="WW"/>
    <property type="match status" value="1"/>
</dbReference>
<feature type="compositionally biased region" description="Polar residues" evidence="10">
    <location>
        <begin position="524"/>
        <end position="536"/>
    </location>
</feature>
<dbReference type="InterPro" id="IPR012677">
    <property type="entry name" value="Nucleotide-bd_a/b_plait_sf"/>
</dbReference>
<feature type="compositionally biased region" description="Polar residues" evidence="10">
    <location>
        <begin position="500"/>
        <end position="510"/>
    </location>
</feature>
<evidence type="ECO:0000256" key="2">
    <source>
        <dbReference type="ARBA" id="ARBA00022473"/>
    </source>
</evidence>
<keyword evidence="6" id="KW-0287">Flowering</keyword>
<keyword evidence="7" id="KW-0539">Nucleus</keyword>
<feature type="compositionally biased region" description="Polar residues" evidence="10">
    <location>
        <begin position="149"/>
        <end position="158"/>
    </location>
</feature>
<evidence type="ECO:0000313" key="13">
    <source>
        <dbReference type="EMBL" id="JAU54764.1"/>
    </source>
</evidence>
<evidence type="ECO:0000256" key="7">
    <source>
        <dbReference type="ARBA" id="ARBA00023242"/>
    </source>
</evidence>
<dbReference type="InterPro" id="IPR036020">
    <property type="entry name" value="WW_dom_sf"/>
</dbReference>
<dbReference type="PROSITE" id="PS50020">
    <property type="entry name" value="WW_DOMAIN_2"/>
    <property type="match status" value="1"/>
</dbReference>
<feature type="region of interest" description="Disordered" evidence="10">
    <location>
        <begin position="1"/>
        <end position="67"/>
    </location>
</feature>
<evidence type="ECO:0000256" key="9">
    <source>
        <dbReference type="PROSITE-ProRule" id="PRU00176"/>
    </source>
</evidence>
<proteinExistence type="predicted"/>
<feature type="compositionally biased region" description="Low complexity" evidence="10">
    <location>
        <begin position="795"/>
        <end position="805"/>
    </location>
</feature>
<dbReference type="InterPro" id="IPR001202">
    <property type="entry name" value="WW_dom"/>
</dbReference>
<dbReference type="SMART" id="SM00360">
    <property type="entry name" value="RRM"/>
    <property type="match status" value="2"/>
</dbReference>
<dbReference type="Pfam" id="PF00397">
    <property type="entry name" value="WW"/>
    <property type="match status" value="1"/>
</dbReference>
<comment type="subcellular location">
    <subcellularLocation>
        <location evidence="1">Nucleus</location>
    </subcellularLocation>
</comment>
<feature type="region of interest" description="Disordered" evidence="10">
    <location>
        <begin position="596"/>
        <end position="617"/>
    </location>
</feature>
<keyword evidence="4" id="KW-0221">Differentiation</keyword>
<organism evidence="13">
    <name type="scientific">Noccaea caerulescens</name>
    <name type="common">Alpine penny-cress</name>
    <name type="synonym">Thlaspi caerulescens</name>
    <dbReference type="NCBI Taxonomy" id="107243"/>
    <lineage>
        <taxon>Eukaryota</taxon>
        <taxon>Viridiplantae</taxon>
        <taxon>Streptophyta</taxon>
        <taxon>Embryophyta</taxon>
        <taxon>Tracheophyta</taxon>
        <taxon>Spermatophyta</taxon>
        <taxon>Magnoliopsida</taxon>
        <taxon>eudicotyledons</taxon>
        <taxon>Gunneridae</taxon>
        <taxon>Pentapetalae</taxon>
        <taxon>rosids</taxon>
        <taxon>malvids</taxon>
        <taxon>Brassicales</taxon>
        <taxon>Brassicaceae</taxon>
        <taxon>Coluteocarpeae</taxon>
        <taxon>Noccaea</taxon>
    </lineage>
</organism>
<dbReference type="Gene3D" id="2.20.70.10">
    <property type="match status" value="1"/>
</dbReference>
<feature type="compositionally biased region" description="Basic and acidic residues" evidence="10">
    <location>
        <begin position="36"/>
        <end position="50"/>
    </location>
</feature>
<dbReference type="Gene3D" id="3.30.70.330">
    <property type="match status" value="2"/>
</dbReference>
<dbReference type="PROSITE" id="PS50102">
    <property type="entry name" value="RRM"/>
    <property type="match status" value="2"/>
</dbReference>
<dbReference type="InterPro" id="IPR035979">
    <property type="entry name" value="RBD_domain_sf"/>
</dbReference>
<feature type="region of interest" description="Disordered" evidence="10">
    <location>
        <begin position="149"/>
        <end position="175"/>
    </location>
</feature>
<protein>
    <recommendedName>
        <fullName evidence="8">Flowering time control protein FCA</fullName>
    </recommendedName>
</protein>
<keyword evidence="5 9" id="KW-0694">RNA-binding</keyword>
<dbReference type="Pfam" id="PF00076">
    <property type="entry name" value="RRM_1"/>
    <property type="match status" value="2"/>
</dbReference>
<dbReference type="CDD" id="cd12637">
    <property type="entry name" value="RRM2_FCA"/>
    <property type="match status" value="1"/>
</dbReference>
<evidence type="ECO:0000256" key="8">
    <source>
        <dbReference type="ARBA" id="ARBA00071861"/>
    </source>
</evidence>
<dbReference type="InterPro" id="IPR050502">
    <property type="entry name" value="Euk_RNA-bind_prot"/>
</dbReference>
<feature type="compositionally biased region" description="Pro residues" evidence="10">
    <location>
        <begin position="402"/>
        <end position="411"/>
    </location>
</feature>
<feature type="domain" description="RRM" evidence="12">
    <location>
        <begin position="184"/>
        <end position="265"/>
    </location>
</feature>
<feature type="compositionally biased region" description="Polar residues" evidence="10">
    <location>
        <begin position="605"/>
        <end position="617"/>
    </location>
</feature>
<feature type="region of interest" description="Disordered" evidence="10">
    <location>
        <begin position="352"/>
        <end position="483"/>
    </location>
</feature>
<feature type="domain" description="WW" evidence="11">
    <location>
        <begin position="654"/>
        <end position="687"/>
    </location>
</feature>
<evidence type="ECO:0000256" key="10">
    <source>
        <dbReference type="SAM" id="MobiDB-lite"/>
    </source>
</evidence>
<sequence length="816" mass="89301">MTRYDEDDEAFSRHRRRGNSPSSYRVGIGGGGNGGRHWEGDSPTDRDVHGEGGGFRPMNGPPGRIDFQPMVPRDSGSFRAMDFGFDGSVEGFRPMGPDGASGVRGGLRPSGPVMFPPSESPDEWGFSGGRGFQAPIGKVMEPDYSVRLTSPPVQQPLSGQKRGRPLSEHGNFTGTDVSDRTSIVKLFVGSVPRTALEEEVRPLFEQHGNVLEVALIKDKRTGQQQGCCFVKYASSEDADRAIRALHNQITLPGGTGPVQVRYADGERERIGALEFKLFVGSLNKQATEKEVEEIFLQFGRVEDVYLMRDEYRQSRGCGFVKYSSKETAMAAINGLNGTYTMRGCNQPLIVRFADPKRPKPGESRDVAPAVGLGSGPRFQASGPRPTSNLGDPSRDVSRTNPWRPPNSPNTGPPSNTGIRGIGSDFSPRPGQTKFPSNQGGQMGGYCAPPLNPLPVSGVSSSATSQQQNRAADQQISQLQKPLHSPQDITLRPQTQMNPLQQAPLQNPYGYSSQLPTSQLSTQQNVPRATAPQTPLNINLRPTHVSSAINQLPPRAQQQPLQKMQHPPSELAQLLSKQTQTLQATFQSSQQAFSQLQQQVQSMQQPNQNLPVSQNGQAGKQQWAGSAIPTVVSTTAYTPASYVQTAAPGVSQSVVSVKCNWTEHTSPDGFKYYYNGLTGESKWEKPEEMVVFERQQQQQHQQKPTMQPAQNLQQALPSQPMQQQPQQIHQQYQTQQLQQPFYSSQYPTPGVNHNAKYSSLAVGQHSQFPMSGIGQNAEEYGRTHVPAGASSLNDLSRTQQSRQSSQELMWKNKASGT</sequence>
<reference evidence="13" key="1">
    <citation type="submission" date="2016-07" db="EMBL/GenBank/DDBJ databases">
        <title>De novo transcriptome assembly of four accessions of the metal hyperaccumulator plant Noccaea caerulescens.</title>
        <authorList>
            <person name="Blande D."/>
            <person name="Halimaa P."/>
            <person name="Tervahauta A.I."/>
            <person name="Aarts M.G."/>
            <person name="Karenlampi S.O."/>
        </authorList>
    </citation>
    <scope>NUCLEOTIDE SEQUENCE</scope>
</reference>
<evidence type="ECO:0000256" key="5">
    <source>
        <dbReference type="ARBA" id="ARBA00022884"/>
    </source>
</evidence>
<dbReference type="PANTHER" id="PTHR48025:SF1">
    <property type="entry name" value="RRM DOMAIN-CONTAINING PROTEIN"/>
    <property type="match status" value="1"/>
</dbReference>
<dbReference type="FunFam" id="3.30.70.330:FF:000374">
    <property type="entry name" value="Flowering time control protein FCA"/>
    <property type="match status" value="1"/>
</dbReference>
<evidence type="ECO:0000259" key="11">
    <source>
        <dbReference type="PROSITE" id="PS50020"/>
    </source>
</evidence>
<dbReference type="GO" id="GO:0009908">
    <property type="term" value="P:flower development"/>
    <property type="evidence" value="ECO:0007669"/>
    <property type="project" value="UniProtKB-KW"/>
</dbReference>
<dbReference type="GO" id="GO:0030154">
    <property type="term" value="P:cell differentiation"/>
    <property type="evidence" value="ECO:0007669"/>
    <property type="project" value="UniProtKB-KW"/>
</dbReference>
<feature type="region of interest" description="Disordered" evidence="10">
    <location>
        <begin position="694"/>
        <end position="735"/>
    </location>
</feature>
<evidence type="ECO:0000256" key="6">
    <source>
        <dbReference type="ARBA" id="ARBA00023089"/>
    </source>
</evidence>
<feature type="region of interest" description="Disordered" evidence="10">
    <location>
        <begin position="500"/>
        <end position="537"/>
    </location>
</feature>
<evidence type="ECO:0000256" key="4">
    <source>
        <dbReference type="ARBA" id="ARBA00022782"/>
    </source>
</evidence>
<dbReference type="InterPro" id="IPR000504">
    <property type="entry name" value="RRM_dom"/>
</dbReference>
<feature type="compositionally biased region" description="Low complexity" evidence="10">
    <location>
        <begin position="511"/>
        <end position="523"/>
    </location>
</feature>
<dbReference type="FunFam" id="3.30.70.330:FF:000332">
    <property type="entry name" value="flowering time control protein FCA isoform X2"/>
    <property type="match status" value="1"/>
</dbReference>
<dbReference type="SUPFAM" id="SSF51045">
    <property type="entry name" value="WW domain"/>
    <property type="match status" value="1"/>
</dbReference>
<dbReference type="GO" id="GO:0003729">
    <property type="term" value="F:mRNA binding"/>
    <property type="evidence" value="ECO:0007669"/>
    <property type="project" value="TreeGrafter"/>
</dbReference>
<name>A0A1J3GKM4_NOCCA</name>